<evidence type="ECO:0000256" key="7">
    <source>
        <dbReference type="ARBA" id="ARBA00023136"/>
    </source>
</evidence>
<name>A0A9D4U9Q7_ADICA</name>
<dbReference type="Proteomes" id="UP000886520">
    <property type="component" value="Chromosome 20"/>
</dbReference>
<evidence type="ECO:0000256" key="1">
    <source>
        <dbReference type="ARBA" id="ARBA00004651"/>
    </source>
</evidence>
<dbReference type="InterPro" id="IPR006702">
    <property type="entry name" value="CASP_dom"/>
</dbReference>
<gene>
    <name evidence="10" type="ORF">GOP47_0020739</name>
</gene>
<reference evidence="10" key="1">
    <citation type="submission" date="2021-01" db="EMBL/GenBank/DDBJ databases">
        <title>Adiantum capillus-veneris genome.</title>
        <authorList>
            <person name="Fang Y."/>
            <person name="Liao Q."/>
        </authorList>
    </citation>
    <scope>NUCLEOTIDE SEQUENCE</scope>
    <source>
        <strain evidence="10">H3</strain>
        <tissue evidence="10">Leaf</tissue>
    </source>
</reference>
<evidence type="ECO:0000256" key="3">
    <source>
        <dbReference type="ARBA" id="ARBA00011489"/>
    </source>
</evidence>
<proteinExistence type="inferred from homology"/>
<dbReference type="AlphaFoldDB" id="A0A9D4U9Q7"/>
<dbReference type="Pfam" id="PF04535">
    <property type="entry name" value="CASP_dom"/>
    <property type="match status" value="1"/>
</dbReference>
<evidence type="ECO:0000313" key="10">
    <source>
        <dbReference type="EMBL" id="KAI5064069.1"/>
    </source>
</evidence>
<keyword evidence="6 8" id="KW-1133">Transmembrane helix</keyword>
<evidence type="ECO:0000256" key="4">
    <source>
        <dbReference type="ARBA" id="ARBA00022475"/>
    </source>
</evidence>
<keyword evidence="5 8" id="KW-0812">Transmembrane</keyword>
<organism evidence="10 11">
    <name type="scientific">Adiantum capillus-veneris</name>
    <name type="common">Maidenhair fern</name>
    <dbReference type="NCBI Taxonomy" id="13818"/>
    <lineage>
        <taxon>Eukaryota</taxon>
        <taxon>Viridiplantae</taxon>
        <taxon>Streptophyta</taxon>
        <taxon>Embryophyta</taxon>
        <taxon>Tracheophyta</taxon>
        <taxon>Polypodiopsida</taxon>
        <taxon>Polypodiidae</taxon>
        <taxon>Polypodiales</taxon>
        <taxon>Pteridineae</taxon>
        <taxon>Pteridaceae</taxon>
        <taxon>Vittarioideae</taxon>
        <taxon>Adiantum</taxon>
    </lineage>
</organism>
<feature type="transmembrane region" description="Helical" evidence="8">
    <location>
        <begin position="50"/>
        <end position="69"/>
    </location>
</feature>
<evidence type="ECO:0000256" key="8">
    <source>
        <dbReference type="RuleBase" id="RU361233"/>
    </source>
</evidence>
<accession>A0A9D4U9Q7</accession>
<sequence length="216" mass="23121">MREQAQVEMAFAKQQQAMASPSAASGGAGGDPCSLSSSSCDGTRLRRSELTLRCVAVIASVSALVFLVTDKQTRSFTIYTSTVIQEAVFSDMKALVSACITLGIVAFYSVLQIVRCLCGPSSTSITPSSATAWTIFLLDQVMTYLILSAAAASAQSAWFSEQGNEGFKWMKVCYLYKKFCMQVGTGIIGSFVTSVAMVFISAISAFNLFARVDYAE</sequence>
<feature type="domain" description="Casparian strip membrane protein" evidence="9">
    <location>
        <begin position="43"/>
        <end position="195"/>
    </location>
</feature>
<dbReference type="NCBIfam" id="TIGR01569">
    <property type="entry name" value="A_tha_TIGR01569"/>
    <property type="match status" value="1"/>
</dbReference>
<keyword evidence="11" id="KW-1185">Reference proteome</keyword>
<evidence type="ECO:0000256" key="2">
    <source>
        <dbReference type="ARBA" id="ARBA00007651"/>
    </source>
</evidence>
<dbReference type="PANTHER" id="PTHR33573">
    <property type="entry name" value="CASP-LIKE PROTEIN 4A4"/>
    <property type="match status" value="1"/>
</dbReference>
<comment type="subcellular location">
    <subcellularLocation>
        <location evidence="1 8">Cell membrane</location>
        <topology evidence="1 8">Multi-pass membrane protein</topology>
    </subcellularLocation>
</comment>
<dbReference type="OrthoDB" id="689701at2759"/>
<evidence type="ECO:0000313" key="11">
    <source>
        <dbReference type="Proteomes" id="UP000886520"/>
    </source>
</evidence>
<feature type="transmembrane region" description="Helical" evidence="8">
    <location>
        <begin position="187"/>
        <end position="210"/>
    </location>
</feature>
<dbReference type="GO" id="GO:0005886">
    <property type="term" value="C:plasma membrane"/>
    <property type="evidence" value="ECO:0007669"/>
    <property type="project" value="UniProtKB-SubCell"/>
</dbReference>
<dbReference type="PANTHER" id="PTHR33573:SF30">
    <property type="entry name" value="CASP-LIKE PROTEIN 2C1-RELATED"/>
    <property type="match status" value="1"/>
</dbReference>
<keyword evidence="4 8" id="KW-1003">Cell membrane</keyword>
<feature type="transmembrane region" description="Helical" evidence="8">
    <location>
        <begin position="130"/>
        <end position="152"/>
    </location>
</feature>
<evidence type="ECO:0000259" key="9">
    <source>
        <dbReference type="Pfam" id="PF04535"/>
    </source>
</evidence>
<feature type="transmembrane region" description="Helical" evidence="8">
    <location>
        <begin position="94"/>
        <end position="118"/>
    </location>
</feature>
<comment type="similarity">
    <text evidence="2 8">Belongs to the Casparian strip membrane proteins (CASP) family.</text>
</comment>
<evidence type="ECO:0000256" key="6">
    <source>
        <dbReference type="ARBA" id="ARBA00022989"/>
    </source>
</evidence>
<protein>
    <recommendedName>
        <fullName evidence="8">CASP-like protein</fullName>
    </recommendedName>
</protein>
<evidence type="ECO:0000256" key="5">
    <source>
        <dbReference type="ARBA" id="ARBA00022692"/>
    </source>
</evidence>
<comment type="caution">
    <text evidence="10">The sequence shown here is derived from an EMBL/GenBank/DDBJ whole genome shotgun (WGS) entry which is preliminary data.</text>
</comment>
<dbReference type="InterPro" id="IPR006459">
    <property type="entry name" value="CASP/CASPL"/>
</dbReference>
<comment type="subunit">
    <text evidence="3 8">Homodimer and heterodimers.</text>
</comment>
<keyword evidence="7 8" id="KW-0472">Membrane</keyword>
<dbReference type="EMBL" id="JABFUD020000020">
    <property type="protein sequence ID" value="KAI5064069.1"/>
    <property type="molecule type" value="Genomic_DNA"/>
</dbReference>